<proteinExistence type="predicted"/>
<dbReference type="PROSITE" id="PS51085">
    <property type="entry name" value="2FE2S_FER_2"/>
    <property type="match status" value="1"/>
</dbReference>
<comment type="caution">
    <text evidence="2">The sequence shown here is derived from an EMBL/GenBank/DDBJ whole genome shotgun (WGS) entry which is preliminary data.</text>
</comment>
<dbReference type="InterPro" id="IPR052911">
    <property type="entry name" value="Corrinoid_activation_enz"/>
</dbReference>
<dbReference type="CDD" id="cd00207">
    <property type="entry name" value="fer2"/>
    <property type="match status" value="1"/>
</dbReference>
<organism evidence="2 3">
    <name type="scientific">Clostridium ragsdalei P11</name>
    <dbReference type="NCBI Taxonomy" id="1353534"/>
    <lineage>
        <taxon>Bacteria</taxon>
        <taxon>Bacillati</taxon>
        <taxon>Bacillota</taxon>
        <taxon>Clostridia</taxon>
        <taxon>Eubacteriales</taxon>
        <taxon>Clostridiaceae</taxon>
        <taxon>Clostridium</taxon>
    </lineage>
</organism>
<dbReference type="InterPro" id="IPR027980">
    <property type="entry name" value="RACo_C"/>
</dbReference>
<dbReference type="Pfam" id="PF17651">
    <property type="entry name" value="Raco_middle"/>
    <property type="match status" value="1"/>
</dbReference>
<dbReference type="InterPro" id="IPR041414">
    <property type="entry name" value="Raco-like_middle"/>
</dbReference>
<dbReference type="PATRIC" id="fig|1353534.3.peg.3111"/>
<dbReference type="RefSeq" id="WP_065079185.1">
    <property type="nucleotide sequence ID" value="NZ_LROS01000044.1"/>
</dbReference>
<dbReference type="Gene3D" id="3.10.20.30">
    <property type="match status" value="1"/>
</dbReference>
<evidence type="ECO:0000313" key="2">
    <source>
        <dbReference type="EMBL" id="OBR91125.1"/>
    </source>
</evidence>
<dbReference type="PANTHER" id="PTHR42895:SF2">
    <property type="entry name" value="IRON-SULFUR CLUSTER PROTEIN"/>
    <property type="match status" value="1"/>
</dbReference>
<dbReference type="SUPFAM" id="SSF54292">
    <property type="entry name" value="2Fe-2S ferredoxin-like"/>
    <property type="match status" value="1"/>
</dbReference>
<gene>
    <name evidence="2" type="ORF">CLRAG_30670</name>
</gene>
<keyword evidence="3" id="KW-1185">Reference proteome</keyword>
<dbReference type="AlphaFoldDB" id="A0A1A6AM23"/>
<protein>
    <submittedName>
        <fullName evidence="2">Na(+)-translocating NADH-quinone reductase subunit F</fullName>
    </submittedName>
</protein>
<dbReference type="Pfam" id="PF14574">
    <property type="entry name" value="RACo_C_ter"/>
    <property type="match status" value="1"/>
</dbReference>
<dbReference type="PANTHER" id="PTHR42895">
    <property type="entry name" value="IRON-SULFUR CLUSTER-BINDING PROTEIN-RELATED"/>
    <property type="match status" value="1"/>
</dbReference>
<reference evidence="2 3" key="1">
    <citation type="journal article" date="2012" name="Front. Microbiol.">
        <title>Draft Genome Sequence of the Virulent Strain 01-B526 of the Fish Pathogen Aeromonas salmonicida.</title>
        <authorList>
            <person name="Charette S.J."/>
            <person name="Brochu F."/>
            <person name="Boyle B."/>
            <person name="Filion G."/>
            <person name="Tanaka K.H."/>
            <person name="Derome N."/>
        </authorList>
    </citation>
    <scope>NUCLEOTIDE SEQUENCE [LARGE SCALE GENOMIC DNA]</scope>
    <source>
        <strain evidence="2 3">P11</strain>
    </source>
</reference>
<feature type="domain" description="2Fe-2S ferredoxin-type" evidence="1">
    <location>
        <begin position="2"/>
        <end position="89"/>
    </location>
</feature>
<accession>A0A1A6AM23</accession>
<evidence type="ECO:0000313" key="3">
    <source>
        <dbReference type="Proteomes" id="UP000093954"/>
    </source>
</evidence>
<evidence type="ECO:0000259" key="1">
    <source>
        <dbReference type="PROSITE" id="PS51085"/>
    </source>
</evidence>
<dbReference type="Gene3D" id="3.30.420.480">
    <property type="entry name" value="Domain of unknown function (DUF4445)"/>
    <property type="match status" value="1"/>
</dbReference>
<dbReference type="Proteomes" id="UP000093954">
    <property type="component" value="Unassembled WGS sequence"/>
</dbReference>
<sequence length="574" mass="63351">MCLVKFINSDVEIKVKRKTTLMECIRTAGFKMETPCNGEGRCYKCKVEAFGNLSKKTEEEKKHTENDYTRLACMTKILGDAKIKLFDSTKVLKTINGGSCIEVQVDSAIKKVKLPCIDAKKADPYINALKFKSDTFSNLKKIGQLEKNKPEEIYGISFKNKLLSLQTRSTDLLGVALDIGTTGLSAYLVDLENGSVVNRVSALNPQTEYGGDVLSRITFSMKKKDGIDILSKCIRDELNRIVEKLTYKKYSLCSIYRIMIAANTTMLHLFLGVSPNFIAKAPYRAVFLNELNLKASELDIHINEEGILTLIPSVSSYVGADITAGIIATDFHNRNYPAVFIDIGTNGEIAAISNGKMAASSTAAGPALEGMNISCGMRAEEGAIESFDIDDNLNLTYSTINNKSAKGICGSGLIDIASSLVKRKVILSTGRFNKELQNKLKDRIRDKKFYITDNVYISQKDIRQIQLAKAAISSGITMLLNQINISIESIEEIVIAGAFGYHINPESIKEIGLIPKGFNNKITFVGNSAIEGAKIALINEDKLNEMSTIRNNIKIVELSTRDDFQDHFVKALNF</sequence>
<dbReference type="InterPro" id="IPR036010">
    <property type="entry name" value="2Fe-2S_ferredoxin-like_sf"/>
</dbReference>
<name>A0A1A6AM23_9CLOT</name>
<dbReference type="InterPro" id="IPR042259">
    <property type="entry name" value="Raco-like_middle_sf"/>
</dbReference>
<dbReference type="GO" id="GO:0051536">
    <property type="term" value="F:iron-sulfur cluster binding"/>
    <property type="evidence" value="ECO:0007669"/>
    <property type="project" value="InterPro"/>
</dbReference>
<dbReference type="InterPro" id="IPR001041">
    <property type="entry name" value="2Fe-2S_ferredoxin-type"/>
</dbReference>
<dbReference type="InterPro" id="IPR012675">
    <property type="entry name" value="Beta-grasp_dom_sf"/>
</dbReference>
<dbReference type="EMBL" id="LROS01000044">
    <property type="protein sequence ID" value="OBR91125.1"/>
    <property type="molecule type" value="Genomic_DNA"/>
</dbReference>